<dbReference type="PANTHER" id="PTHR34614">
    <property type="match status" value="1"/>
</dbReference>
<accession>A0A9E2KP95</accession>
<organism evidence="2 3">
    <name type="scientific">Candidatus Anaerobiospirillum merdipullorum</name>
    <dbReference type="NCBI Taxonomy" id="2838450"/>
    <lineage>
        <taxon>Bacteria</taxon>
        <taxon>Pseudomonadati</taxon>
        <taxon>Pseudomonadota</taxon>
        <taxon>Gammaproteobacteria</taxon>
        <taxon>Aeromonadales</taxon>
        <taxon>Succinivibrionaceae</taxon>
        <taxon>Anaerobiospirillum</taxon>
    </lineage>
</organism>
<dbReference type="Proteomes" id="UP000824150">
    <property type="component" value="Unassembled WGS sequence"/>
</dbReference>
<evidence type="ECO:0000259" key="1">
    <source>
        <dbReference type="Pfam" id="PF01609"/>
    </source>
</evidence>
<evidence type="ECO:0000313" key="3">
    <source>
        <dbReference type="Proteomes" id="UP000824150"/>
    </source>
</evidence>
<dbReference type="PANTHER" id="PTHR34614:SF2">
    <property type="entry name" value="TRANSPOSASE IS4-LIKE DOMAIN-CONTAINING PROTEIN"/>
    <property type="match status" value="1"/>
</dbReference>
<comment type="caution">
    <text evidence="2">The sequence shown here is derived from an EMBL/GenBank/DDBJ whole genome shotgun (WGS) entry which is preliminary data.</text>
</comment>
<proteinExistence type="predicted"/>
<dbReference type="AlphaFoldDB" id="A0A9E2KP95"/>
<reference evidence="2" key="1">
    <citation type="journal article" date="2021" name="PeerJ">
        <title>Extensive microbial diversity within the chicken gut microbiome revealed by metagenomics and culture.</title>
        <authorList>
            <person name="Gilroy R."/>
            <person name="Ravi A."/>
            <person name="Getino M."/>
            <person name="Pursley I."/>
            <person name="Horton D.L."/>
            <person name="Alikhan N.F."/>
            <person name="Baker D."/>
            <person name="Gharbi K."/>
            <person name="Hall N."/>
            <person name="Watson M."/>
            <person name="Adriaenssens E.M."/>
            <person name="Foster-Nyarko E."/>
            <person name="Jarju S."/>
            <person name="Secka A."/>
            <person name="Antonio M."/>
            <person name="Oren A."/>
            <person name="Chaudhuri R.R."/>
            <person name="La Ragione R."/>
            <person name="Hildebrand F."/>
            <person name="Pallen M.J."/>
        </authorList>
    </citation>
    <scope>NUCLEOTIDE SEQUENCE</scope>
    <source>
        <strain evidence="2">687</strain>
    </source>
</reference>
<feature type="domain" description="Transposase IS4-like" evidence="1">
    <location>
        <begin position="213"/>
        <end position="502"/>
    </location>
</feature>
<name>A0A9E2KP95_9GAMM</name>
<dbReference type="GO" id="GO:0003677">
    <property type="term" value="F:DNA binding"/>
    <property type="evidence" value="ECO:0007669"/>
    <property type="project" value="InterPro"/>
</dbReference>
<dbReference type="InterPro" id="IPR002559">
    <property type="entry name" value="Transposase_11"/>
</dbReference>
<sequence length="598" mass="69053">MKDSVPVLPNLYFAKSGKYTYARTYRNVWAPKKNGTGKAAVKRDIKKVGRIDNSDGIGVINFDKDFYELHPEFKNYIVTRMVGEDDKKFVLQIRRKDNNEALKEDFIKAQSIGASTVIQKLVERIPLLKSLKATFPDSWELILSFAIYMVMEPDAKAERFSIFAQEVKLPYKGNFYPSKVTRLLQSITDSEIKEFFQDYLRRLTTGKHLSTQRFWAIDSTSISTYAKLLEAKYGKNKQDEDLPQLNVMYLTDAESGLPLFYQHFNGSIPDMASCVSVFEMLLNLGAHSFVAVADRGFFSESNMKMIMDKGYHFVMCVPFERCSSYQKAINEAQLAMTRDNLYSLRCDQEIYTCKERITIGKRKAYVHVFFNKRAAGDQASYYQKRLKQVEKDYLECKTLTPENVQFMLNNFVHDENGVFQVVDKRLVLNKAVFQQTINNCGIFLTISDSVKHAEIAFLAYKARQRIEDNFKYLKDRMKMRRLRVSTEESLDGKCFIQFLATTIYSLLEGELLRVKRSKNYTPSMLPHHSVGSILDELRGIRETFFSKNNAYVVNPISKKQRDCLALFRVKQPVSHYEEGLTHVNEVTDAPKPHGDGLK</sequence>
<dbReference type="Pfam" id="PF01609">
    <property type="entry name" value="DDE_Tnp_1"/>
    <property type="match status" value="1"/>
</dbReference>
<protein>
    <submittedName>
        <fullName evidence="2">Transposase</fullName>
    </submittedName>
</protein>
<dbReference type="EMBL" id="JAHLFG010000050">
    <property type="protein sequence ID" value="MBU3826768.1"/>
    <property type="molecule type" value="Genomic_DNA"/>
</dbReference>
<dbReference type="GO" id="GO:0004803">
    <property type="term" value="F:transposase activity"/>
    <property type="evidence" value="ECO:0007669"/>
    <property type="project" value="InterPro"/>
</dbReference>
<reference evidence="2" key="2">
    <citation type="submission" date="2021-04" db="EMBL/GenBank/DDBJ databases">
        <authorList>
            <person name="Gilroy R."/>
        </authorList>
    </citation>
    <scope>NUCLEOTIDE SEQUENCE</scope>
    <source>
        <strain evidence="2">687</strain>
    </source>
</reference>
<dbReference type="GO" id="GO:0006313">
    <property type="term" value="P:DNA transposition"/>
    <property type="evidence" value="ECO:0007669"/>
    <property type="project" value="InterPro"/>
</dbReference>
<evidence type="ECO:0000313" key="2">
    <source>
        <dbReference type="EMBL" id="MBU3826768.1"/>
    </source>
</evidence>
<gene>
    <name evidence="2" type="ORF">IAA31_04690</name>
</gene>